<organism evidence="15">
    <name type="scientific">Magnetococcus massalia (strain MO-1)</name>
    <dbReference type="NCBI Taxonomy" id="451514"/>
    <lineage>
        <taxon>Bacteria</taxon>
        <taxon>Pseudomonadati</taxon>
        <taxon>Pseudomonadota</taxon>
        <taxon>Magnetococcia</taxon>
        <taxon>Magnetococcales</taxon>
        <taxon>Magnetococcaceae</taxon>
        <taxon>Magnetococcus</taxon>
    </lineage>
</organism>
<keyword evidence="6 13" id="KW-0436">Ligase</keyword>
<comment type="catalytic activity">
    <reaction evidence="13">
        <text>tRNA(Cys) + L-cysteine + ATP = L-cysteinyl-tRNA(Cys) + AMP + diphosphate</text>
        <dbReference type="Rhea" id="RHEA:17773"/>
        <dbReference type="Rhea" id="RHEA-COMP:9661"/>
        <dbReference type="Rhea" id="RHEA-COMP:9679"/>
        <dbReference type="ChEBI" id="CHEBI:30616"/>
        <dbReference type="ChEBI" id="CHEBI:33019"/>
        <dbReference type="ChEBI" id="CHEBI:35235"/>
        <dbReference type="ChEBI" id="CHEBI:78442"/>
        <dbReference type="ChEBI" id="CHEBI:78517"/>
        <dbReference type="ChEBI" id="CHEBI:456215"/>
        <dbReference type="EC" id="6.1.1.16"/>
    </reaction>
</comment>
<evidence type="ECO:0000256" key="6">
    <source>
        <dbReference type="ARBA" id="ARBA00022598"/>
    </source>
</evidence>
<dbReference type="InterPro" id="IPR056411">
    <property type="entry name" value="CysS_C"/>
</dbReference>
<keyword evidence="11 13" id="KW-0648">Protein biosynthesis</keyword>
<dbReference type="NCBIfam" id="TIGR00435">
    <property type="entry name" value="cysS"/>
    <property type="match status" value="1"/>
</dbReference>
<dbReference type="InterPro" id="IPR015273">
    <property type="entry name" value="Cys-tRNA-synt_Ia_DALR"/>
</dbReference>
<dbReference type="GO" id="GO:0046872">
    <property type="term" value="F:metal ion binding"/>
    <property type="evidence" value="ECO:0007669"/>
    <property type="project" value="UniProtKB-KW"/>
</dbReference>
<dbReference type="Pfam" id="PF01406">
    <property type="entry name" value="tRNA-synt_1e"/>
    <property type="match status" value="1"/>
</dbReference>
<dbReference type="CDD" id="cd07963">
    <property type="entry name" value="Anticodon_Ia_Cys"/>
    <property type="match status" value="1"/>
</dbReference>
<keyword evidence="7" id="KW-0479">Metal-binding</keyword>
<keyword evidence="8 13" id="KW-0547">Nucleotide-binding</keyword>
<evidence type="ECO:0000256" key="10">
    <source>
        <dbReference type="ARBA" id="ARBA00022840"/>
    </source>
</evidence>
<keyword evidence="5 13" id="KW-0963">Cytoplasm</keyword>
<dbReference type="EMBL" id="LO017727">
    <property type="protein sequence ID" value="CRH07952.1"/>
    <property type="molecule type" value="Genomic_DNA"/>
</dbReference>
<protein>
    <recommendedName>
        <fullName evidence="13">Cysteine--tRNA ligase</fullName>
        <ecNumber evidence="13">6.1.1.16</ecNumber>
    </recommendedName>
    <alternativeName>
        <fullName evidence="13">Cysteinyl-tRNA synthetase</fullName>
        <shortName evidence="13">CysRS</shortName>
    </alternativeName>
</protein>
<evidence type="ECO:0000256" key="12">
    <source>
        <dbReference type="ARBA" id="ARBA00023146"/>
    </source>
</evidence>
<dbReference type="GO" id="GO:0004817">
    <property type="term" value="F:cysteine-tRNA ligase activity"/>
    <property type="evidence" value="ECO:0007669"/>
    <property type="project" value="UniProtKB-UniRule"/>
</dbReference>
<dbReference type="PANTHER" id="PTHR10890:SF3">
    <property type="entry name" value="CYSTEINE--TRNA LIGASE, CYTOPLASMIC"/>
    <property type="match status" value="1"/>
</dbReference>
<comment type="similarity">
    <text evidence="3 13">Belongs to the class-I aminoacyl-tRNA synthetase family.</text>
</comment>
<dbReference type="GO" id="GO:0006423">
    <property type="term" value="P:cysteinyl-tRNA aminoacylation"/>
    <property type="evidence" value="ECO:0007669"/>
    <property type="project" value="UniProtKB-UniRule"/>
</dbReference>
<evidence type="ECO:0000256" key="2">
    <source>
        <dbReference type="ARBA" id="ARBA00004496"/>
    </source>
</evidence>
<keyword evidence="9" id="KW-0862">Zinc</keyword>
<dbReference type="SUPFAM" id="SSF47323">
    <property type="entry name" value="Anticodon-binding domain of a subclass of class I aminoacyl-tRNA synthetases"/>
    <property type="match status" value="1"/>
</dbReference>
<evidence type="ECO:0000256" key="8">
    <source>
        <dbReference type="ARBA" id="ARBA00022741"/>
    </source>
</evidence>
<evidence type="ECO:0000313" key="15">
    <source>
        <dbReference type="EMBL" id="CRH07952.1"/>
    </source>
</evidence>
<keyword evidence="10 13" id="KW-0067">ATP-binding</keyword>
<evidence type="ECO:0000256" key="3">
    <source>
        <dbReference type="ARBA" id="ARBA00005594"/>
    </source>
</evidence>
<evidence type="ECO:0000256" key="5">
    <source>
        <dbReference type="ARBA" id="ARBA00022490"/>
    </source>
</evidence>
<dbReference type="EC" id="6.1.1.16" evidence="13"/>
<dbReference type="AlphaFoldDB" id="A0A1S7LM03"/>
<dbReference type="InterPro" id="IPR015803">
    <property type="entry name" value="Cys-tRNA-ligase"/>
</dbReference>
<dbReference type="PRINTS" id="PR00983">
    <property type="entry name" value="TRNASYNTHCYS"/>
</dbReference>
<dbReference type="InterPro" id="IPR014729">
    <property type="entry name" value="Rossmann-like_a/b/a_fold"/>
</dbReference>
<evidence type="ECO:0000256" key="7">
    <source>
        <dbReference type="ARBA" id="ARBA00022723"/>
    </source>
</evidence>
<gene>
    <name evidence="13 15" type="primary">cysS</name>
    <name evidence="15" type="ORF">MAGMO_3824</name>
</gene>
<dbReference type="InterPro" id="IPR009080">
    <property type="entry name" value="tRNAsynth_Ia_anticodon-bd"/>
</dbReference>
<dbReference type="CDD" id="cd00672">
    <property type="entry name" value="CysRS_core"/>
    <property type="match status" value="1"/>
</dbReference>
<comment type="subunit">
    <text evidence="4 13">Monomer.</text>
</comment>
<reference evidence="15" key="1">
    <citation type="submission" date="2015-04" db="EMBL/GenBank/DDBJ databases">
        <authorList>
            <person name="Syromyatnikov M.Y."/>
            <person name="Popov V.N."/>
        </authorList>
    </citation>
    <scope>NUCLEOTIDE SEQUENCE</scope>
    <source>
        <strain evidence="15">MO-1</strain>
    </source>
</reference>
<dbReference type="InterPro" id="IPR032678">
    <property type="entry name" value="tRNA-synt_1_cat_dom"/>
</dbReference>
<dbReference type="SMART" id="SM00840">
    <property type="entry name" value="DALR_2"/>
    <property type="match status" value="1"/>
</dbReference>
<keyword evidence="12 13" id="KW-0030">Aminoacyl-tRNA synthetase</keyword>
<dbReference type="Gene3D" id="1.20.120.1910">
    <property type="entry name" value="Cysteine-tRNA ligase, C-terminal anti-codon recognition domain"/>
    <property type="match status" value="1"/>
</dbReference>
<dbReference type="GO" id="GO:0005829">
    <property type="term" value="C:cytosol"/>
    <property type="evidence" value="ECO:0007669"/>
    <property type="project" value="TreeGrafter"/>
</dbReference>
<name>A0A1S7LM03_MAGMO</name>
<accession>A0A1S7LM03</accession>
<feature type="binding site" evidence="13">
    <location>
        <position position="244"/>
    </location>
    <ligand>
        <name>ATP</name>
        <dbReference type="ChEBI" id="CHEBI:30616"/>
    </ligand>
</feature>
<evidence type="ECO:0000256" key="9">
    <source>
        <dbReference type="ARBA" id="ARBA00022833"/>
    </source>
</evidence>
<dbReference type="SUPFAM" id="SSF52374">
    <property type="entry name" value="Nucleotidylyl transferase"/>
    <property type="match status" value="1"/>
</dbReference>
<dbReference type="HAMAP" id="MF_00041">
    <property type="entry name" value="Cys_tRNA_synth"/>
    <property type="match status" value="1"/>
</dbReference>
<sequence length="453" mass="50577">MTVYDLCHIGHARVMVVFDVIARHFRNRGFDLTYVRNFTDIDDKIIKRAQERGESIQTLTERFIEAFHRDMDALGVERADIEPKATEHLPEMQAMITALIDKGTAYAAGGDVYFAVDSFEGYGKLSGKKLDDLEAGARVGVDNNKRNPLDFVLWKGAKPGEPQWDAPWGAGRPGWHIECSAMGTKYLGETFDIHGGGRDLIFPHHENEIAQSEGCSGHDAVRYWIHNGFVNVVNEEGEAEKMSKSLGNFHTIEALLTQFPGEVLRFFILNSHYRSPLDFSFGLLESAKAGVDRVYTSLRRAKEVLGFLPQIDTQLDVAKVPDGAPQDLVNRYLEAMDDDFNTPQAVAQLFDAAKMLNNAITDQRDDAVIATWASLIRTLGSHLGLFTADPDSWFRGEDDGEGMGADEIEALIAKRNEARKARDFAEADRIRDLLQEANIVLEDGPNGTQWSRV</sequence>
<dbReference type="Pfam" id="PF09190">
    <property type="entry name" value="DALR_2"/>
    <property type="match status" value="1"/>
</dbReference>
<evidence type="ECO:0000259" key="14">
    <source>
        <dbReference type="SMART" id="SM00840"/>
    </source>
</evidence>
<evidence type="ECO:0000256" key="11">
    <source>
        <dbReference type="ARBA" id="ARBA00022917"/>
    </source>
</evidence>
<comment type="subcellular location">
    <subcellularLocation>
        <location evidence="2 13">Cytoplasm</location>
    </subcellularLocation>
</comment>
<comment type="caution">
    <text evidence="13">Lacks conserved residue(s) required for the propagation of feature annotation.</text>
</comment>
<feature type="domain" description="Cysteinyl-tRNA synthetase class Ia DALR" evidence="14">
    <location>
        <begin position="331"/>
        <end position="394"/>
    </location>
</feature>
<dbReference type="InterPro" id="IPR024909">
    <property type="entry name" value="Cys-tRNA/MSH_ligase"/>
</dbReference>
<dbReference type="GO" id="GO:0005524">
    <property type="term" value="F:ATP binding"/>
    <property type="evidence" value="ECO:0007669"/>
    <property type="project" value="UniProtKB-UniRule"/>
</dbReference>
<dbReference type="Pfam" id="PF23493">
    <property type="entry name" value="CysS_C"/>
    <property type="match status" value="1"/>
</dbReference>
<dbReference type="Gene3D" id="3.40.50.620">
    <property type="entry name" value="HUPs"/>
    <property type="match status" value="1"/>
</dbReference>
<dbReference type="PANTHER" id="PTHR10890">
    <property type="entry name" value="CYSTEINYL-TRNA SYNTHETASE"/>
    <property type="match status" value="1"/>
</dbReference>
<evidence type="ECO:0000256" key="13">
    <source>
        <dbReference type="HAMAP-Rule" id="MF_00041"/>
    </source>
</evidence>
<evidence type="ECO:0000256" key="4">
    <source>
        <dbReference type="ARBA" id="ARBA00011245"/>
    </source>
</evidence>
<feature type="short sequence motif" description="'KMSKS' region" evidence="13">
    <location>
        <begin position="241"/>
        <end position="245"/>
    </location>
</feature>
<proteinExistence type="inferred from homology"/>
<dbReference type="FunFam" id="3.40.50.620:FF:000009">
    <property type="entry name" value="Cysteine--tRNA ligase"/>
    <property type="match status" value="1"/>
</dbReference>
<evidence type="ECO:0000256" key="1">
    <source>
        <dbReference type="ARBA" id="ARBA00001947"/>
    </source>
</evidence>
<comment type="cofactor">
    <cofactor evidence="1">
        <name>Zn(2+)</name>
        <dbReference type="ChEBI" id="CHEBI:29105"/>
    </cofactor>
</comment>